<evidence type="ECO:0000313" key="2">
    <source>
        <dbReference type="EMBL" id="WTS19148.1"/>
    </source>
</evidence>
<name>A0AAU1UPF0_9ACTN</name>
<protein>
    <submittedName>
        <fullName evidence="2">Uncharacterized protein</fullName>
    </submittedName>
</protein>
<evidence type="ECO:0000256" key="1">
    <source>
        <dbReference type="SAM" id="MobiDB-lite"/>
    </source>
</evidence>
<gene>
    <name evidence="2" type="ORF">OHU69_47845</name>
</gene>
<dbReference type="EMBL" id="CP108195">
    <property type="protein sequence ID" value="WTS19148.1"/>
    <property type="molecule type" value="Genomic_DNA"/>
</dbReference>
<reference evidence="2" key="1">
    <citation type="submission" date="2022-10" db="EMBL/GenBank/DDBJ databases">
        <title>The complete genomes of actinobacterial strains from the NBC collection.</title>
        <authorList>
            <person name="Joergensen T.S."/>
            <person name="Alvarez Arevalo M."/>
            <person name="Sterndorff E.B."/>
            <person name="Faurdal D."/>
            <person name="Vuksanovic O."/>
            <person name="Mourched A.-S."/>
            <person name="Charusanti P."/>
            <person name="Shaw S."/>
            <person name="Blin K."/>
            <person name="Weber T."/>
        </authorList>
    </citation>
    <scope>NUCLEOTIDE SEQUENCE</scope>
    <source>
        <strain evidence="2">NBC_00119</strain>
    </source>
</reference>
<feature type="region of interest" description="Disordered" evidence="1">
    <location>
        <begin position="1"/>
        <end position="23"/>
    </location>
</feature>
<sequence>MNYARDPFWGEGLDGEREPVDAAGGLDGQVEAVRDRFDRLGGAGAVAFGASARCCSESQARA</sequence>
<accession>A0AAU1UPF0</accession>
<proteinExistence type="predicted"/>
<organism evidence="2">
    <name type="scientific">Streptomyces sp. NBC_00119</name>
    <dbReference type="NCBI Taxonomy" id="2975659"/>
    <lineage>
        <taxon>Bacteria</taxon>
        <taxon>Bacillati</taxon>
        <taxon>Actinomycetota</taxon>
        <taxon>Actinomycetes</taxon>
        <taxon>Kitasatosporales</taxon>
        <taxon>Streptomycetaceae</taxon>
        <taxon>Streptomyces</taxon>
    </lineage>
</organism>
<dbReference type="AlphaFoldDB" id="A0AAU1UPF0"/>